<comment type="caution">
    <text evidence="4">The sequence shown here is derived from an EMBL/GenBank/DDBJ whole genome shotgun (WGS) entry which is preliminary data.</text>
</comment>
<keyword evidence="2" id="KW-0677">Repeat</keyword>
<proteinExistence type="predicted"/>
<keyword evidence="1" id="KW-0433">Leucine-rich repeat</keyword>
<dbReference type="Proteomes" id="UP001054821">
    <property type="component" value="Chromosome 1"/>
</dbReference>
<dbReference type="Gene3D" id="1.10.8.430">
    <property type="entry name" value="Helical domain of apoptotic protease-activating factors"/>
    <property type="match status" value="1"/>
</dbReference>
<evidence type="ECO:0000313" key="5">
    <source>
        <dbReference type="Proteomes" id="UP001054821"/>
    </source>
</evidence>
<accession>A0AAD4WQP6</accession>
<dbReference type="SUPFAM" id="SSF46785">
    <property type="entry name" value="Winged helix' DNA-binding domain"/>
    <property type="match status" value="1"/>
</dbReference>
<dbReference type="InterPro" id="IPR032675">
    <property type="entry name" value="LRR_dom_sf"/>
</dbReference>
<dbReference type="GO" id="GO:0006952">
    <property type="term" value="P:defense response"/>
    <property type="evidence" value="ECO:0007669"/>
    <property type="project" value="InterPro"/>
</dbReference>
<dbReference type="PANTHER" id="PTHR11017">
    <property type="entry name" value="LEUCINE-RICH REPEAT-CONTAINING PROTEIN"/>
    <property type="match status" value="1"/>
</dbReference>
<reference evidence="4 5" key="1">
    <citation type="journal article" date="2022" name="G3 (Bethesda)">
        <title>Whole-genome sequence and methylome profiling of the almond [Prunus dulcis (Mill.) D.A. Webb] cultivar 'Nonpareil'.</title>
        <authorList>
            <person name="D'Amico-Willman K.M."/>
            <person name="Ouma W.Z."/>
            <person name="Meulia T."/>
            <person name="Sideli G.M."/>
            <person name="Gradziel T.M."/>
            <person name="Fresnedo-Ramirez J."/>
        </authorList>
    </citation>
    <scope>NUCLEOTIDE SEQUENCE [LARGE SCALE GENOMIC DNA]</scope>
    <source>
        <strain evidence="4">Clone GOH B32 T37-40</strain>
    </source>
</reference>
<feature type="domain" description="Disease resistance protein Roq1-like winged-helix" evidence="3">
    <location>
        <begin position="84"/>
        <end position="151"/>
    </location>
</feature>
<evidence type="ECO:0000313" key="4">
    <source>
        <dbReference type="EMBL" id="KAI5347759.1"/>
    </source>
</evidence>
<evidence type="ECO:0000256" key="2">
    <source>
        <dbReference type="ARBA" id="ARBA00022737"/>
    </source>
</evidence>
<dbReference type="InterPro" id="IPR042197">
    <property type="entry name" value="Apaf_helical"/>
</dbReference>
<sequence>MKLELFSWNAFKRNVPLSDYVKVARHAVYYVQGLPLALTVLGSHLCGRSIDQWQAALDSYKRVPNKEIQEILKISFDALEDIVKEIFLHIACFFKGKYVHYVTQMLECCDLNPMIGIELLVEKALITIDGCRVLMHDLLEEMGKEKVRQESPNNPGKRSRLWFHEDVDHVLTENTVNTIKGIMIKVPESYNQICLNAKSFSKMKSLNLFVNHDAHFSGNIDYLSNELRWLDWPGCSLPSLPSNFHPKKLAVLNMPQSCITRLWEGFMVLKSIHSLFFSNAYAEAFFEASFDSLSCCTEFAKVDICKF</sequence>
<dbReference type="InterPro" id="IPR027417">
    <property type="entry name" value="P-loop_NTPase"/>
</dbReference>
<dbReference type="InterPro" id="IPR058192">
    <property type="entry name" value="WHD_ROQ1-like"/>
</dbReference>
<keyword evidence="5" id="KW-1185">Reference proteome</keyword>
<name>A0AAD4WQP6_PRUDU</name>
<dbReference type="EMBL" id="JAJFAZ020000001">
    <property type="protein sequence ID" value="KAI5347759.1"/>
    <property type="molecule type" value="Genomic_DNA"/>
</dbReference>
<gene>
    <name evidence="4" type="ORF">L3X38_000646</name>
</gene>
<evidence type="ECO:0000256" key="1">
    <source>
        <dbReference type="ARBA" id="ARBA00022614"/>
    </source>
</evidence>
<dbReference type="AlphaFoldDB" id="A0AAD4WQP6"/>
<dbReference type="SUPFAM" id="SSF52540">
    <property type="entry name" value="P-loop containing nucleoside triphosphate hydrolases"/>
    <property type="match status" value="1"/>
</dbReference>
<dbReference type="Gene3D" id="3.80.10.10">
    <property type="entry name" value="Ribonuclease Inhibitor"/>
    <property type="match status" value="1"/>
</dbReference>
<organism evidence="4 5">
    <name type="scientific">Prunus dulcis</name>
    <name type="common">Almond</name>
    <name type="synonym">Amygdalus dulcis</name>
    <dbReference type="NCBI Taxonomy" id="3755"/>
    <lineage>
        <taxon>Eukaryota</taxon>
        <taxon>Viridiplantae</taxon>
        <taxon>Streptophyta</taxon>
        <taxon>Embryophyta</taxon>
        <taxon>Tracheophyta</taxon>
        <taxon>Spermatophyta</taxon>
        <taxon>Magnoliopsida</taxon>
        <taxon>eudicotyledons</taxon>
        <taxon>Gunneridae</taxon>
        <taxon>Pentapetalae</taxon>
        <taxon>rosids</taxon>
        <taxon>fabids</taxon>
        <taxon>Rosales</taxon>
        <taxon>Rosaceae</taxon>
        <taxon>Amygdaloideae</taxon>
        <taxon>Amygdaleae</taxon>
        <taxon>Prunus</taxon>
    </lineage>
</organism>
<dbReference type="Pfam" id="PF07725">
    <property type="entry name" value="LRR_3"/>
    <property type="match status" value="1"/>
</dbReference>
<dbReference type="InterPro" id="IPR036390">
    <property type="entry name" value="WH_DNA-bd_sf"/>
</dbReference>
<evidence type="ECO:0000259" key="3">
    <source>
        <dbReference type="Pfam" id="PF23282"/>
    </source>
</evidence>
<dbReference type="Pfam" id="PF23282">
    <property type="entry name" value="WHD_ROQ1"/>
    <property type="match status" value="1"/>
</dbReference>
<dbReference type="SUPFAM" id="SSF52058">
    <property type="entry name" value="L domain-like"/>
    <property type="match status" value="1"/>
</dbReference>
<dbReference type="InterPro" id="IPR044974">
    <property type="entry name" value="Disease_R_plants"/>
</dbReference>
<dbReference type="InterPro" id="IPR011713">
    <property type="entry name" value="Leu-rich_rpt_3"/>
</dbReference>
<protein>
    <recommendedName>
        <fullName evidence="3">Disease resistance protein Roq1-like winged-helix domain-containing protein</fullName>
    </recommendedName>
</protein>
<dbReference type="PANTHER" id="PTHR11017:SF578">
    <property type="entry name" value="ADP-RIBOSYL CYCLASE_CYCLIC ADP-RIBOSE HYDROLASE"/>
    <property type="match status" value="1"/>
</dbReference>